<keyword evidence="5" id="KW-0479">Metal-binding</keyword>
<dbReference type="GO" id="GO:0051287">
    <property type="term" value="F:NAD binding"/>
    <property type="evidence" value="ECO:0007669"/>
    <property type="project" value="InterPro"/>
</dbReference>
<dbReference type="HAMAP" id="MF_01024">
    <property type="entry name" value="HisD"/>
    <property type="match status" value="1"/>
</dbReference>
<dbReference type="OrthoDB" id="1703565at2759"/>
<dbReference type="EC" id="1.1.1.23" evidence="3"/>
<evidence type="ECO:0000256" key="2">
    <source>
        <dbReference type="ARBA" id="ARBA00004940"/>
    </source>
</evidence>
<dbReference type="Proteomes" id="UP000324585">
    <property type="component" value="Unassembled WGS sequence"/>
</dbReference>
<sequence length="553" mass="59508">MYCPHCTSLSEPRVYSAHDSVLRESSLAAAVERWDRWREEARGDMMAFVVGGSASVQRVPGWACKRGLSASARRGFLAPSGRSRQLSTKWSMVLVEPQPAPGAAAAPDAVAELPFGMKVYEMHALSPEQVKYLTLRPKIDFEGVMSIVKPIVQDVKSKGNAAVLEYTRKFDKVEMAAADLVVDPRTLPWPSASEMSAASKQAVDVAYENIYKFHEAQKRAEIRVETMPGIECIRVARPIERVGIYVPGGTAVLPSTALMLGVPAQIAGCTEIVLATPPRADGSICPEVLYAAKKCGVTRILKAGGAQAVAAMAYGTESVPKVDKICGPGNQFVTSAKMLLQNSGEAMVAIDMPAGPSEQLCIADASANPAFVVSDLLSQAEHGKDSQVVAVVLPGFDLEAMERELVQQMQVLPRSEFAKIAISKSLVVKVRDVDEALKFTNEYAPEHLCIPSDDCDKYVAGIINAGSVFLGPYTPESVGDYASGTNHSLPTYGYARMYGGVSLDTFVKYITMQKLSAQGIQNVGPHVEVMAAVEELDAHKNAVTIRLNALKQE</sequence>
<dbReference type="Pfam" id="PF00815">
    <property type="entry name" value="Histidinol_dh"/>
    <property type="match status" value="1"/>
</dbReference>
<dbReference type="EMBL" id="VRMN01000001">
    <property type="protein sequence ID" value="KAA8499621.1"/>
    <property type="molecule type" value="Genomic_DNA"/>
</dbReference>
<dbReference type="GO" id="GO:0046872">
    <property type="term" value="F:metal ion binding"/>
    <property type="evidence" value="ECO:0007669"/>
    <property type="project" value="UniProtKB-KW"/>
</dbReference>
<evidence type="ECO:0000256" key="3">
    <source>
        <dbReference type="ARBA" id="ARBA00012965"/>
    </source>
</evidence>
<dbReference type="OMA" id="MKIVTWQ"/>
<dbReference type="InterPro" id="IPR012131">
    <property type="entry name" value="Hstdl_DH"/>
</dbReference>
<evidence type="ECO:0000313" key="12">
    <source>
        <dbReference type="EMBL" id="KAA8499621.1"/>
    </source>
</evidence>
<evidence type="ECO:0000256" key="9">
    <source>
        <dbReference type="ARBA" id="ARBA00023102"/>
    </source>
</evidence>
<evidence type="ECO:0000256" key="6">
    <source>
        <dbReference type="ARBA" id="ARBA00022833"/>
    </source>
</evidence>
<dbReference type="FunFam" id="1.20.5.1300:FF:000002">
    <property type="entry name" value="Histidinol dehydrogenase, chloroplastic"/>
    <property type="match status" value="1"/>
</dbReference>
<dbReference type="AlphaFoldDB" id="A0A5J4Z6V2"/>
<dbReference type="Gene3D" id="1.20.5.1300">
    <property type="match status" value="1"/>
</dbReference>
<evidence type="ECO:0000256" key="5">
    <source>
        <dbReference type="ARBA" id="ARBA00022723"/>
    </source>
</evidence>
<proteinExistence type="inferred from homology"/>
<comment type="pathway">
    <text evidence="2">Amino-acid biosynthesis; L-histidine biosynthesis; L-histidine from 5-phospho-alpha-D-ribose 1-diphosphate: step 9/9.</text>
</comment>
<organism evidence="12 13">
    <name type="scientific">Porphyridium purpureum</name>
    <name type="common">Red alga</name>
    <name type="synonym">Porphyridium cruentum</name>
    <dbReference type="NCBI Taxonomy" id="35688"/>
    <lineage>
        <taxon>Eukaryota</taxon>
        <taxon>Rhodophyta</taxon>
        <taxon>Bangiophyceae</taxon>
        <taxon>Porphyridiales</taxon>
        <taxon>Porphyridiaceae</taxon>
        <taxon>Porphyridium</taxon>
    </lineage>
</organism>
<comment type="similarity">
    <text evidence="11">Belongs to the histidinol dehydrogenase family.</text>
</comment>
<evidence type="ECO:0000256" key="10">
    <source>
        <dbReference type="ARBA" id="ARBA00049489"/>
    </source>
</evidence>
<reference evidence="13" key="1">
    <citation type="journal article" date="2019" name="Nat. Commun.">
        <title>Expansion of phycobilisome linker gene families in mesophilic red algae.</title>
        <authorList>
            <person name="Lee J."/>
            <person name="Kim D."/>
            <person name="Bhattacharya D."/>
            <person name="Yoon H.S."/>
        </authorList>
    </citation>
    <scope>NUCLEOTIDE SEQUENCE [LARGE SCALE GENOMIC DNA]</scope>
    <source>
        <strain evidence="13">CCMP 1328</strain>
    </source>
</reference>
<evidence type="ECO:0000256" key="8">
    <source>
        <dbReference type="ARBA" id="ARBA00023027"/>
    </source>
</evidence>
<keyword evidence="4" id="KW-0028">Amino-acid biosynthesis</keyword>
<dbReference type="GO" id="GO:0005829">
    <property type="term" value="C:cytosol"/>
    <property type="evidence" value="ECO:0007669"/>
    <property type="project" value="TreeGrafter"/>
</dbReference>
<keyword evidence="7" id="KW-0560">Oxidoreductase</keyword>
<dbReference type="GO" id="GO:0004399">
    <property type="term" value="F:histidinol dehydrogenase activity"/>
    <property type="evidence" value="ECO:0007669"/>
    <property type="project" value="UniProtKB-EC"/>
</dbReference>
<evidence type="ECO:0000313" key="13">
    <source>
        <dbReference type="Proteomes" id="UP000324585"/>
    </source>
</evidence>
<evidence type="ECO:0000256" key="4">
    <source>
        <dbReference type="ARBA" id="ARBA00022605"/>
    </source>
</evidence>
<dbReference type="InterPro" id="IPR016161">
    <property type="entry name" value="Ald_DH/histidinol_DH"/>
</dbReference>
<dbReference type="PRINTS" id="PR00083">
    <property type="entry name" value="HOLDHDRGNASE"/>
</dbReference>
<dbReference type="Gene3D" id="3.40.50.1980">
    <property type="entry name" value="Nitrogenase molybdenum iron protein domain"/>
    <property type="match status" value="2"/>
</dbReference>
<comment type="catalytic activity">
    <reaction evidence="10">
        <text>L-histidinol + 2 NAD(+) + H2O = L-histidine + 2 NADH + 3 H(+)</text>
        <dbReference type="Rhea" id="RHEA:20641"/>
        <dbReference type="ChEBI" id="CHEBI:15377"/>
        <dbReference type="ChEBI" id="CHEBI:15378"/>
        <dbReference type="ChEBI" id="CHEBI:57540"/>
        <dbReference type="ChEBI" id="CHEBI:57595"/>
        <dbReference type="ChEBI" id="CHEBI:57699"/>
        <dbReference type="ChEBI" id="CHEBI:57945"/>
        <dbReference type="EC" id="1.1.1.23"/>
    </reaction>
</comment>
<dbReference type="FunFam" id="3.40.50.1980:FF:000019">
    <property type="entry name" value="Histidinol dehydrogenase, chloroplastic"/>
    <property type="match status" value="1"/>
</dbReference>
<evidence type="ECO:0000256" key="11">
    <source>
        <dbReference type="RuleBase" id="RU004175"/>
    </source>
</evidence>
<evidence type="ECO:0000256" key="1">
    <source>
        <dbReference type="ARBA" id="ARBA00001947"/>
    </source>
</evidence>
<name>A0A5J4Z6V2_PORPP</name>
<dbReference type="GO" id="GO:0000105">
    <property type="term" value="P:L-histidine biosynthetic process"/>
    <property type="evidence" value="ECO:0007669"/>
    <property type="project" value="UniProtKB-KW"/>
</dbReference>
<gene>
    <name evidence="12" type="ORF">FVE85_7206</name>
</gene>
<dbReference type="CDD" id="cd06572">
    <property type="entry name" value="Histidinol_dh"/>
    <property type="match status" value="1"/>
</dbReference>
<dbReference type="NCBIfam" id="TIGR00069">
    <property type="entry name" value="hisD"/>
    <property type="match status" value="1"/>
</dbReference>
<keyword evidence="6" id="KW-0862">Zinc</keyword>
<dbReference type="PANTHER" id="PTHR21256">
    <property type="entry name" value="HISTIDINOL DEHYDROGENASE HDH"/>
    <property type="match status" value="1"/>
</dbReference>
<comment type="cofactor">
    <cofactor evidence="1">
        <name>Zn(2+)</name>
        <dbReference type="ChEBI" id="CHEBI:29105"/>
    </cofactor>
</comment>
<dbReference type="FunFam" id="3.40.50.1980:FF:000001">
    <property type="entry name" value="Histidinol dehydrogenase"/>
    <property type="match status" value="1"/>
</dbReference>
<dbReference type="SUPFAM" id="SSF53720">
    <property type="entry name" value="ALDH-like"/>
    <property type="match status" value="1"/>
</dbReference>
<accession>A0A5J4Z6V2</accession>
<evidence type="ECO:0000256" key="7">
    <source>
        <dbReference type="ARBA" id="ARBA00023002"/>
    </source>
</evidence>
<keyword evidence="8" id="KW-0520">NAD</keyword>
<comment type="caution">
    <text evidence="12">The sequence shown here is derived from an EMBL/GenBank/DDBJ whole genome shotgun (WGS) entry which is preliminary data.</text>
</comment>
<keyword evidence="13" id="KW-1185">Reference proteome</keyword>
<dbReference type="GO" id="GO:0009570">
    <property type="term" value="C:chloroplast stroma"/>
    <property type="evidence" value="ECO:0007669"/>
    <property type="project" value="TreeGrafter"/>
</dbReference>
<protein>
    <recommendedName>
        <fullName evidence="3">histidinol dehydrogenase</fullName>
        <ecNumber evidence="3">1.1.1.23</ecNumber>
    </recommendedName>
</protein>
<keyword evidence="9" id="KW-0368">Histidine biosynthesis</keyword>
<dbReference type="PANTHER" id="PTHR21256:SF2">
    <property type="entry name" value="HISTIDINE BIOSYNTHESIS TRIFUNCTIONAL PROTEIN"/>
    <property type="match status" value="1"/>
</dbReference>